<name>A0ABM9DHT0_9HYPH</name>
<reference evidence="2 3" key="1">
    <citation type="submission" date="2022-03" db="EMBL/GenBank/DDBJ databases">
        <authorList>
            <person name="Brunel B."/>
        </authorList>
    </citation>
    <scope>NUCLEOTIDE SEQUENCE [LARGE SCALE GENOMIC DNA]</scope>
    <source>
        <strain evidence="2">STM5069sample</strain>
    </source>
</reference>
<evidence type="ECO:0000313" key="2">
    <source>
        <dbReference type="EMBL" id="CAH2396144.1"/>
    </source>
</evidence>
<feature type="compositionally biased region" description="Basic and acidic residues" evidence="1">
    <location>
        <begin position="72"/>
        <end position="86"/>
    </location>
</feature>
<gene>
    <name evidence="2" type="ORF">MES5069_130076</name>
</gene>
<protein>
    <submittedName>
        <fullName evidence="2">Uncharacterized protein</fullName>
    </submittedName>
</protein>
<accession>A0ABM9DHT0</accession>
<proteinExistence type="predicted"/>
<feature type="region of interest" description="Disordered" evidence="1">
    <location>
        <begin position="50"/>
        <end position="104"/>
    </location>
</feature>
<dbReference type="EMBL" id="CAKXZT010000035">
    <property type="protein sequence ID" value="CAH2396144.1"/>
    <property type="molecule type" value="Genomic_DNA"/>
</dbReference>
<comment type="caution">
    <text evidence="2">The sequence shown here is derived from an EMBL/GenBank/DDBJ whole genome shotgun (WGS) entry which is preliminary data.</text>
</comment>
<feature type="compositionally biased region" description="Polar residues" evidence="1">
    <location>
        <begin position="94"/>
        <end position="104"/>
    </location>
</feature>
<sequence length="104" mass="11359">MLAFRIATQNVLRTGYSHPTVERYACGSPVVGSIAEKNKPTTIGRRHVAVSNFPGKGEPKRGSPWCSNQGRRAQDGVRRVHADSARKAPGCQTYRGQGSQLKRP</sequence>
<evidence type="ECO:0000256" key="1">
    <source>
        <dbReference type="SAM" id="MobiDB-lite"/>
    </source>
</evidence>
<dbReference type="Proteomes" id="UP001153050">
    <property type="component" value="Unassembled WGS sequence"/>
</dbReference>
<evidence type="ECO:0000313" key="3">
    <source>
        <dbReference type="Proteomes" id="UP001153050"/>
    </source>
</evidence>
<organism evidence="2 3">
    <name type="scientific">Mesorhizobium escarrei</name>
    <dbReference type="NCBI Taxonomy" id="666018"/>
    <lineage>
        <taxon>Bacteria</taxon>
        <taxon>Pseudomonadati</taxon>
        <taxon>Pseudomonadota</taxon>
        <taxon>Alphaproteobacteria</taxon>
        <taxon>Hyphomicrobiales</taxon>
        <taxon>Phyllobacteriaceae</taxon>
        <taxon>Mesorhizobium</taxon>
    </lineage>
</organism>
<keyword evidence="3" id="KW-1185">Reference proteome</keyword>